<dbReference type="Proteomes" id="UP001153642">
    <property type="component" value="Unassembled WGS sequence"/>
</dbReference>
<name>A0ABT6FQE2_9FLAO</name>
<keyword evidence="2" id="KW-1185">Reference proteome</keyword>
<protein>
    <submittedName>
        <fullName evidence="1">Uncharacterized protein</fullName>
    </submittedName>
</protein>
<dbReference type="RefSeq" id="WP_277899250.1">
    <property type="nucleotide sequence ID" value="NZ_JAPMUA010000002.1"/>
</dbReference>
<sequence>MKQTLTIPTSLKDITLKSYQRFLDVAEDSDEQFIREKMIQIFCGVELLHIQHIPSKDFIEITDGITTVLSETPELKQTFKLDGITYGFIPNLDKMSLGEFIDLDTHIGNWQKMHIAMSVLYRPITEKKGEKYRIEAYEGEPNEAFKKMPLDIVIGSMLFFWTIGNDLLNYIKNYLPRVAREQQKKVQETLIANGVGTSQLTHSVEGITSELRQSLNRTFIPPSIIYATSKIKPKQN</sequence>
<comment type="caution">
    <text evidence="1">The sequence shown here is derived from an EMBL/GenBank/DDBJ whole genome shotgun (WGS) entry which is preliminary data.</text>
</comment>
<accession>A0ABT6FQE2</accession>
<reference evidence="1" key="1">
    <citation type="submission" date="2022-11" db="EMBL/GenBank/DDBJ databases">
        <title>High-quality draft genome sequence of Galbibacter sp. strain CMA-7.</title>
        <authorList>
            <person name="Wei L."/>
            <person name="Dong C."/>
            <person name="Shao Z."/>
        </authorList>
    </citation>
    <scope>NUCLEOTIDE SEQUENCE</scope>
    <source>
        <strain evidence="1">CMA-7</strain>
    </source>
</reference>
<dbReference type="EMBL" id="JAPMUA010000002">
    <property type="protein sequence ID" value="MDG3585484.1"/>
    <property type="molecule type" value="Genomic_DNA"/>
</dbReference>
<organism evidence="1 2">
    <name type="scientific">Galbibacter pacificus</name>
    <dbReference type="NCBI Taxonomy" id="2996052"/>
    <lineage>
        <taxon>Bacteria</taxon>
        <taxon>Pseudomonadati</taxon>
        <taxon>Bacteroidota</taxon>
        <taxon>Flavobacteriia</taxon>
        <taxon>Flavobacteriales</taxon>
        <taxon>Flavobacteriaceae</taxon>
        <taxon>Galbibacter</taxon>
    </lineage>
</organism>
<evidence type="ECO:0000313" key="1">
    <source>
        <dbReference type="EMBL" id="MDG3585484.1"/>
    </source>
</evidence>
<proteinExistence type="predicted"/>
<gene>
    <name evidence="1" type="ORF">OSR52_06340</name>
</gene>
<evidence type="ECO:0000313" key="2">
    <source>
        <dbReference type="Proteomes" id="UP001153642"/>
    </source>
</evidence>